<gene>
    <name evidence="4" type="ORF">AYL99_01564</name>
</gene>
<dbReference type="STRING" id="1367422.A0A179A0S8"/>
<evidence type="ECO:0000256" key="1">
    <source>
        <dbReference type="PROSITE-ProRule" id="PRU00723"/>
    </source>
</evidence>
<dbReference type="RefSeq" id="XP_018698959.1">
    <property type="nucleotide sequence ID" value="XM_018833080.1"/>
</dbReference>
<sequence>MAVQQSLKPQYFVTRQNGALVPLVAMDELPIHVQIEGVSRSLSVFETAGMTSVGVCESRHEFYVISSMNNTRSIPSPPACALQTPVSKVSAPTSIVKTPVLRPTTPSGPSPPKTPNVAENQPSETSSNTVPSSAESNEGEDKSTRPSTQSPSPRPNAGPHGILPANTTTFTPLAWRSTAASLTAASNTTAPPADPVPEMPPTGQKVYCSYWLRNGECNFAQQGCMYKHVMPMKLEVLEALGFRDLPDWYRKTYNVGSLRVNGGRNGLSYGILDGNKPAPRFAESTKNMLASHITPLPTVNGRGGVQAYRPADNNRHPRAAGNHHHYRGRGTGNQRGPAHAAKAWANARERRDECLAAAFAADMDSELGDMMDAQMEKIREREQAGWEEEQEAARKAAAEADKHGEKSNETENGSKEGEKDKNTPVAAAAAPAVVKDEQKPRHAAQHKADHKQDKGQRLEKLAQSKAQRQSRKKT</sequence>
<keyword evidence="1" id="KW-0862">Zinc</keyword>
<dbReference type="InterPro" id="IPR000571">
    <property type="entry name" value="Znf_CCCH"/>
</dbReference>
<evidence type="ECO:0000313" key="4">
    <source>
        <dbReference type="EMBL" id="OAP65592.1"/>
    </source>
</evidence>
<dbReference type="GO" id="GO:0008270">
    <property type="term" value="F:zinc ion binding"/>
    <property type="evidence" value="ECO:0007669"/>
    <property type="project" value="UniProtKB-KW"/>
</dbReference>
<dbReference type="Proteomes" id="UP000078343">
    <property type="component" value="Unassembled WGS sequence"/>
</dbReference>
<feature type="region of interest" description="Disordered" evidence="2">
    <location>
        <begin position="312"/>
        <end position="337"/>
    </location>
</feature>
<dbReference type="GeneID" id="30005734"/>
<dbReference type="AlphaFoldDB" id="A0A179A0S8"/>
<accession>A0A179A0S8</accession>
<name>A0A179A0S8_9EURO</name>
<dbReference type="EMBL" id="LVYI01000001">
    <property type="protein sequence ID" value="OAP65592.1"/>
    <property type="molecule type" value="Genomic_DNA"/>
</dbReference>
<feature type="compositionally biased region" description="Basic and acidic residues" evidence="2">
    <location>
        <begin position="434"/>
        <end position="462"/>
    </location>
</feature>
<feature type="compositionally biased region" description="Basic residues" evidence="2">
    <location>
        <begin position="316"/>
        <end position="328"/>
    </location>
</feature>
<feature type="compositionally biased region" description="Polar residues" evidence="2">
    <location>
        <begin position="117"/>
        <end position="136"/>
    </location>
</feature>
<feature type="region of interest" description="Disordered" evidence="2">
    <location>
        <begin position="91"/>
        <end position="167"/>
    </location>
</feature>
<evidence type="ECO:0000259" key="3">
    <source>
        <dbReference type="PROSITE" id="PS50103"/>
    </source>
</evidence>
<keyword evidence="5" id="KW-1185">Reference proteome</keyword>
<feature type="zinc finger region" description="C3H1-type" evidence="1">
    <location>
        <begin position="202"/>
        <end position="231"/>
    </location>
</feature>
<evidence type="ECO:0000256" key="2">
    <source>
        <dbReference type="SAM" id="MobiDB-lite"/>
    </source>
</evidence>
<feature type="compositionally biased region" description="Basic and acidic residues" evidence="2">
    <location>
        <begin position="391"/>
        <end position="422"/>
    </location>
</feature>
<dbReference type="PROSITE" id="PS50103">
    <property type="entry name" value="ZF_C3H1"/>
    <property type="match status" value="1"/>
</dbReference>
<feature type="compositionally biased region" description="Low complexity" evidence="2">
    <location>
        <begin position="424"/>
        <end position="433"/>
    </location>
</feature>
<keyword evidence="1" id="KW-0479">Metal-binding</keyword>
<feature type="compositionally biased region" description="Low complexity" evidence="2">
    <location>
        <begin position="182"/>
        <end position="191"/>
    </location>
</feature>
<protein>
    <recommendedName>
        <fullName evidence="3">C3H1-type domain-containing protein</fullName>
    </recommendedName>
</protein>
<feature type="region of interest" description="Disordered" evidence="2">
    <location>
        <begin position="380"/>
        <end position="474"/>
    </location>
</feature>
<feature type="region of interest" description="Disordered" evidence="2">
    <location>
        <begin position="182"/>
        <end position="201"/>
    </location>
</feature>
<comment type="caution">
    <text evidence="4">The sequence shown here is derived from an EMBL/GenBank/DDBJ whole genome shotgun (WGS) entry which is preliminary data.</text>
</comment>
<evidence type="ECO:0000313" key="5">
    <source>
        <dbReference type="Proteomes" id="UP000078343"/>
    </source>
</evidence>
<organism evidence="4 5">
    <name type="scientific">Fonsecaea erecta</name>
    <dbReference type="NCBI Taxonomy" id="1367422"/>
    <lineage>
        <taxon>Eukaryota</taxon>
        <taxon>Fungi</taxon>
        <taxon>Dikarya</taxon>
        <taxon>Ascomycota</taxon>
        <taxon>Pezizomycotina</taxon>
        <taxon>Eurotiomycetes</taxon>
        <taxon>Chaetothyriomycetidae</taxon>
        <taxon>Chaetothyriales</taxon>
        <taxon>Herpotrichiellaceae</taxon>
        <taxon>Fonsecaea</taxon>
    </lineage>
</organism>
<dbReference type="OrthoDB" id="5355510at2759"/>
<feature type="domain" description="C3H1-type" evidence="3">
    <location>
        <begin position="202"/>
        <end position="231"/>
    </location>
</feature>
<reference evidence="4 5" key="1">
    <citation type="submission" date="2016-04" db="EMBL/GenBank/DDBJ databases">
        <title>Draft genome of Fonsecaea erecta CBS 125763.</title>
        <authorList>
            <person name="Weiss V.A."/>
            <person name="Vicente V.A."/>
            <person name="Raittz R.T."/>
            <person name="Moreno L.F."/>
            <person name="De Souza E.M."/>
            <person name="Pedrosa F.O."/>
            <person name="Steffens M.B."/>
            <person name="Faoro H."/>
            <person name="Tadra-Sfeir M.Z."/>
            <person name="Najafzadeh M.J."/>
            <person name="Felipe M.S."/>
            <person name="Teixeira M."/>
            <person name="Sun J."/>
            <person name="Xi L."/>
            <person name="Gomes R."/>
            <person name="De Azevedo C.M."/>
            <person name="Salgado C.G."/>
            <person name="Da Silva M.B."/>
            <person name="Nascimento M.F."/>
            <person name="Queiroz-Telles F."/>
            <person name="Attili D.S."/>
            <person name="Gorbushina A."/>
        </authorList>
    </citation>
    <scope>NUCLEOTIDE SEQUENCE [LARGE SCALE GENOMIC DNA]</scope>
    <source>
        <strain evidence="4 5">CBS 125763</strain>
    </source>
</reference>
<proteinExistence type="predicted"/>
<keyword evidence="1" id="KW-0863">Zinc-finger</keyword>